<evidence type="ECO:0000313" key="2">
    <source>
        <dbReference type="Proteomes" id="UP000742098"/>
    </source>
</evidence>
<dbReference type="Proteomes" id="UP000742098">
    <property type="component" value="Unassembled WGS sequence"/>
</dbReference>
<feature type="non-terminal residue" evidence="1">
    <location>
        <position position="183"/>
    </location>
</feature>
<evidence type="ECO:0008006" key="3">
    <source>
        <dbReference type="Google" id="ProtNLM"/>
    </source>
</evidence>
<dbReference type="AlphaFoldDB" id="A0A921KXT5"/>
<reference evidence="1" key="1">
    <citation type="journal article" date="2021" name="PeerJ">
        <title>Extensive microbial diversity within the chicken gut microbiome revealed by metagenomics and culture.</title>
        <authorList>
            <person name="Gilroy R."/>
            <person name="Ravi A."/>
            <person name="Getino M."/>
            <person name="Pursley I."/>
            <person name="Horton D.L."/>
            <person name="Alikhan N.F."/>
            <person name="Baker D."/>
            <person name="Gharbi K."/>
            <person name="Hall N."/>
            <person name="Watson M."/>
            <person name="Adriaenssens E.M."/>
            <person name="Foster-Nyarko E."/>
            <person name="Jarju S."/>
            <person name="Secka A."/>
            <person name="Antonio M."/>
            <person name="Oren A."/>
            <person name="Chaudhuri R.R."/>
            <person name="La Ragione R."/>
            <person name="Hildebrand F."/>
            <person name="Pallen M.J."/>
        </authorList>
    </citation>
    <scope>NUCLEOTIDE SEQUENCE</scope>
    <source>
        <strain evidence="1">6966</strain>
    </source>
</reference>
<dbReference type="InterPro" id="IPR036249">
    <property type="entry name" value="Thioredoxin-like_sf"/>
</dbReference>
<accession>A0A921KXT5</accession>
<name>A0A921KXT5_9BACT</name>
<evidence type="ECO:0000313" key="1">
    <source>
        <dbReference type="EMBL" id="HJF69907.1"/>
    </source>
</evidence>
<sequence length="183" mass="21053">MRILIFIFIFSCCACTEVKEELFIRMPFQDAFASTEGDKKDILFLLSHRECHACDILKEMIRDNEVLKDHLLEKYWCFENPVDIVGYNFLPQLLHEYSFPIMIVFSPQGDLKSIFGGAAVNDKGLELKLKNEVFQTNLPNKLQLVDSMYSQLVSITAKAFLSYSKADYVKAQGEIEKSIDIHP</sequence>
<reference evidence="1" key="2">
    <citation type="submission" date="2021-09" db="EMBL/GenBank/DDBJ databases">
        <authorList>
            <person name="Gilroy R."/>
        </authorList>
    </citation>
    <scope>NUCLEOTIDE SEQUENCE</scope>
    <source>
        <strain evidence="1">6966</strain>
    </source>
</reference>
<proteinExistence type="predicted"/>
<organism evidence="1 2">
    <name type="scientific">Butyricimonas virosa</name>
    <dbReference type="NCBI Taxonomy" id="544645"/>
    <lineage>
        <taxon>Bacteria</taxon>
        <taxon>Pseudomonadati</taxon>
        <taxon>Bacteroidota</taxon>
        <taxon>Bacteroidia</taxon>
        <taxon>Bacteroidales</taxon>
        <taxon>Odoribacteraceae</taxon>
        <taxon>Butyricimonas</taxon>
    </lineage>
</organism>
<dbReference type="SUPFAM" id="SSF52833">
    <property type="entry name" value="Thioredoxin-like"/>
    <property type="match status" value="1"/>
</dbReference>
<dbReference type="EMBL" id="DYVS01000073">
    <property type="protein sequence ID" value="HJF69907.1"/>
    <property type="molecule type" value="Genomic_DNA"/>
</dbReference>
<comment type="caution">
    <text evidence="1">The sequence shown here is derived from an EMBL/GenBank/DDBJ whole genome shotgun (WGS) entry which is preliminary data.</text>
</comment>
<gene>
    <name evidence="1" type="ORF">K8V05_04040</name>
</gene>
<protein>
    <recommendedName>
        <fullName evidence="3">Thioredoxin family protein</fullName>
    </recommendedName>
</protein>